<evidence type="ECO:0000256" key="2">
    <source>
        <dbReference type="ARBA" id="ARBA00007663"/>
    </source>
</evidence>
<keyword evidence="5" id="KW-0808">Transferase</keyword>
<dbReference type="Pfam" id="PF01300">
    <property type="entry name" value="Sua5_yciO_yrdC"/>
    <property type="match status" value="1"/>
</dbReference>
<keyword evidence="8" id="KW-0547">Nucleotide-binding</keyword>
<dbReference type="PANTHER" id="PTHR17490:SF16">
    <property type="entry name" value="THREONYLCARBAMOYL-AMP SYNTHASE"/>
    <property type="match status" value="1"/>
</dbReference>
<dbReference type="EMBL" id="BAABKG010000003">
    <property type="protein sequence ID" value="GAA5148929.1"/>
    <property type="molecule type" value="Genomic_DNA"/>
</dbReference>
<reference evidence="15" key="1">
    <citation type="journal article" date="2019" name="Int. J. Syst. Evol. Microbiol.">
        <title>The Global Catalogue of Microorganisms (GCM) 10K type strain sequencing project: providing services to taxonomists for standard genome sequencing and annotation.</title>
        <authorList>
            <consortium name="The Broad Institute Genomics Platform"/>
            <consortium name="The Broad Institute Genome Sequencing Center for Infectious Disease"/>
            <person name="Wu L."/>
            <person name="Ma J."/>
        </authorList>
    </citation>
    <scope>NUCLEOTIDE SEQUENCE [LARGE SCALE GENOMIC DNA]</scope>
    <source>
        <strain evidence="15">JCM 18459</strain>
    </source>
</reference>
<comment type="subcellular location">
    <subcellularLocation>
        <location evidence="1">Cytoplasm</location>
    </subcellularLocation>
</comment>
<keyword evidence="6" id="KW-0819">tRNA processing</keyword>
<accession>A0ABP9PM80</accession>
<proteinExistence type="inferred from homology"/>
<sequence>MTRVSTERFDTTTDDEREAAIEAAAMAIQRGELVVLPTDTVYGIAADAFDPDAVADLLDAKGRGREMPPPVLVSSATTVDALASDVPDYARALIEEFWPGPLTLVFRQQSSLMWDLGDTRGTVAVRMPDDELTREILERTGPLAVSSANTTGSPAATTAEEADEMLGERVAVTVDGGTSPVGESSTIVDATGPRGRVLRQGALSRARLDEALEPLATTLEPSLDELPDDKPAAGDAEPGTTPSLEKPPAGDDEPGDEPGAAPSLKKREDAG</sequence>
<evidence type="ECO:0000256" key="10">
    <source>
        <dbReference type="ARBA" id="ARBA00029774"/>
    </source>
</evidence>
<name>A0ABP9PM80_9ACTN</name>
<evidence type="ECO:0000256" key="8">
    <source>
        <dbReference type="ARBA" id="ARBA00022741"/>
    </source>
</evidence>
<dbReference type="NCBIfam" id="TIGR00057">
    <property type="entry name" value="L-threonylcarbamoyladenylate synthase"/>
    <property type="match status" value="1"/>
</dbReference>
<dbReference type="InterPro" id="IPR017945">
    <property type="entry name" value="DHBP_synth_RibB-like_a/b_dom"/>
</dbReference>
<evidence type="ECO:0000256" key="3">
    <source>
        <dbReference type="ARBA" id="ARBA00012584"/>
    </source>
</evidence>
<evidence type="ECO:0000256" key="12">
    <source>
        <dbReference type="SAM" id="MobiDB-lite"/>
    </source>
</evidence>
<feature type="domain" description="YrdC-like" evidence="13">
    <location>
        <begin position="18"/>
        <end position="203"/>
    </location>
</feature>
<comment type="similarity">
    <text evidence="2">Belongs to the SUA5 family.</text>
</comment>
<evidence type="ECO:0000259" key="13">
    <source>
        <dbReference type="PROSITE" id="PS51163"/>
    </source>
</evidence>
<evidence type="ECO:0000256" key="1">
    <source>
        <dbReference type="ARBA" id="ARBA00004496"/>
    </source>
</evidence>
<dbReference type="InterPro" id="IPR006070">
    <property type="entry name" value="Sua5-like_dom"/>
</dbReference>
<feature type="region of interest" description="Disordered" evidence="12">
    <location>
        <begin position="218"/>
        <end position="271"/>
    </location>
</feature>
<protein>
    <recommendedName>
        <fullName evidence="10">L-threonylcarbamoyladenylate synthase</fullName>
        <ecNumber evidence="3">2.7.7.87</ecNumber>
    </recommendedName>
    <alternativeName>
        <fullName evidence="10">L-threonylcarbamoyladenylate synthase</fullName>
    </alternativeName>
</protein>
<keyword evidence="9" id="KW-0067">ATP-binding</keyword>
<evidence type="ECO:0000256" key="5">
    <source>
        <dbReference type="ARBA" id="ARBA00022679"/>
    </source>
</evidence>
<keyword evidence="15" id="KW-1185">Reference proteome</keyword>
<evidence type="ECO:0000256" key="4">
    <source>
        <dbReference type="ARBA" id="ARBA00022490"/>
    </source>
</evidence>
<comment type="caution">
    <text evidence="14">The sequence shown here is derived from an EMBL/GenBank/DDBJ whole genome shotgun (WGS) entry which is preliminary data.</text>
</comment>
<dbReference type="Gene3D" id="3.90.870.10">
    <property type="entry name" value="DHBP synthase"/>
    <property type="match status" value="1"/>
</dbReference>
<organism evidence="14 15">
    <name type="scientific">Nocardioides marinquilinus</name>
    <dbReference type="NCBI Taxonomy" id="1210400"/>
    <lineage>
        <taxon>Bacteria</taxon>
        <taxon>Bacillati</taxon>
        <taxon>Actinomycetota</taxon>
        <taxon>Actinomycetes</taxon>
        <taxon>Propionibacteriales</taxon>
        <taxon>Nocardioidaceae</taxon>
        <taxon>Nocardioides</taxon>
    </lineage>
</organism>
<dbReference type="InterPro" id="IPR050156">
    <property type="entry name" value="TC-AMP_synthase_SUA5"/>
</dbReference>
<evidence type="ECO:0000256" key="6">
    <source>
        <dbReference type="ARBA" id="ARBA00022694"/>
    </source>
</evidence>
<keyword evidence="7" id="KW-0548">Nucleotidyltransferase</keyword>
<feature type="region of interest" description="Disordered" evidence="12">
    <location>
        <begin position="174"/>
        <end position="193"/>
    </location>
</feature>
<evidence type="ECO:0000256" key="9">
    <source>
        <dbReference type="ARBA" id="ARBA00022840"/>
    </source>
</evidence>
<dbReference type="Proteomes" id="UP001500221">
    <property type="component" value="Unassembled WGS sequence"/>
</dbReference>
<dbReference type="SUPFAM" id="SSF55821">
    <property type="entry name" value="YrdC/RibB"/>
    <property type="match status" value="1"/>
</dbReference>
<comment type="catalytic activity">
    <reaction evidence="11">
        <text>L-threonine + hydrogencarbonate + ATP = L-threonylcarbamoyladenylate + diphosphate + H2O</text>
        <dbReference type="Rhea" id="RHEA:36407"/>
        <dbReference type="ChEBI" id="CHEBI:15377"/>
        <dbReference type="ChEBI" id="CHEBI:17544"/>
        <dbReference type="ChEBI" id="CHEBI:30616"/>
        <dbReference type="ChEBI" id="CHEBI:33019"/>
        <dbReference type="ChEBI" id="CHEBI:57926"/>
        <dbReference type="ChEBI" id="CHEBI:73682"/>
        <dbReference type="EC" id="2.7.7.87"/>
    </reaction>
</comment>
<evidence type="ECO:0000313" key="15">
    <source>
        <dbReference type="Proteomes" id="UP001500221"/>
    </source>
</evidence>
<gene>
    <name evidence="14" type="ORF">GCM10023340_23470</name>
</gene>
<evidence type="ECO:0000256" key="7">
    <source>
        <dbReference type="ARBA" id="ARBA00022695"/>
    </source>
</evidence>
<evidence type="ECO:0000313" key="14">
    <source>
        <dbReference type="EMBL" id="GAA5148929.1"/>
    </source>
</evidence>
<keyword evidence="4" id="KW-0963">Cytoplasm</keyword>
<evidence type="ECO:0000256" key="11">
    <source>
        <dbReference type="ARBA" id="ARBA00048366"/>
    </source>
</evidence>
<dbReference type="EC" id="2.7.7.87" evidence="3"/>
<dbReference type="PANTHER" id="PTHR17490">
    <property type="entry name" value="SUA5"/>
    <property type="match status" value="1"/>
</dbReference>
<dbReference type="PROSITE" id="PS51163">
    <property type="entry name" value="YRDC"/>
    <property type="match status" value="1"/>
</dbReference>